<keyword evidence="3" id="KW-0547">Nucleotide-binding</keyword>
<gene>
    <name evidence="8" type="primary">ssuB</name>
    <name evidence="8" type="ORF">GCM10011333_05000</name>
</gene>
<keyword evidence="2" id="KW-1003">Cell membrane</keyword>
<dbReference type="InterPro" id="IPR003593">
    <property type="entry name" value="AAA+_ATPase"/>
</dbReference>
<evidence type="ECO:0000313" key="9">
    <source>
        <dbReference type="Proteomes" id="UP000616114"/>
    </source>
</evidence>
<accession>A0A8J2TVP1</accession>
<evidence type="ECO:0000256" key="1">
    <source>
        <dbReference type="ARBA" id="ARBA00022448"/>
    </source>
</evidence>
<evidence type="ECO:0000256" key="6">
    <source>
        <dbReference type="ARBA" id="ARBA00023136"/>
    </source>
</evidence>
<evidence type="ECO:0000256" key="5">
    <source>
        <dbReference type="ARBA" id="ARBA00022967"/>
    </source>
</evidence>
<reference evidence="8" key="2">
    <citation type="submission" date="2020-09" db="EMBL/GenBank/DDBJ databases">
        <authorList>
            <person name="Sun Q."/>
            <person name="Zhou Y."/>
        </authorList>
    </citation>
    <scope>NUCLEOTIDE SEQUENCE</scope>
    <source>
        <strain evidence="8">CGMCC 1.12785</strain>
    </source>
</reference>
<evidence type="ECO:0000256" key="2">
    <source>
        <dbReference type="ARBA" id="ARBA00022475"/>
    </source>
</evidence>
<name>A0A8J2TVP1_9MICO</name>
<keyword evidence="4 8" id="KW-0067">ATP-binding</keyword>
<dbReference type="InterPro" id="IPR027417">
    <property type="entry name" value="P-loop_NTPase"/>
</dbReference>
<dbReference type="PROSITE" id="PS50893">
    <property type="entry name" value="ABC_TRANSPORTER_2"/>
    <property type="match status" value="1"/>
</dbReference>
<dbReference type="GO" id="GO:0016887">
    <property type="term" value="F:ATP hydrolysis activity"/>
    <property type="evidence" value="ECO:0007669"/>
    <property type="project" value="InterPro"/>
</dbReference>
<keyword evidence="9" id="KW-1185">Reference proteome</keyword>
<keyword evidence="5" id="KW-1278">Translocase</keyword>
<dbReference type="AlphaFoldDB" id="A0A8J2TVP1"/>
<dbReference type="EMBL" id="BMFY01000002">
    <property type="protein sequence ID" value="GGA05223.1"/>
    <property type="molecule type" value="Genomic_DNA"/>
</dbReference>
<organism evidence="8 9">
    <name type="scientific">Sediminivirga luteola</name>
    <dbReference type="NCBI Taxonomy" id="1774748"/>
    <lineage>
        <taxon>Bacteria</taxon>
        <taxon>Bacillati</taxon>
        <taxon>Actinomycetota</taxon>
        <taxon>Actinomycetes</taxon>
        <taxon>Micrococcales</taxon>
        <taxon>Brevibacteriaceae</taxon>
        <taxon>Sediminivirga</taxon>
    </lineage>
</organism>
<dbReference type="SMART" id="SM00382">
    <property type="entry name" value="AAA"/>
    <property type="match status" value="1"/>
</dbReference>
<sequence length="234" mass="24838">MSPARIVVRGAHRAFGGRQVLRGLDLDIDAGEFLAVIGRSGTGKSTLLRLLAQLDRPDAGRIEAGGRCAMAFQAPHLLPWVTVEQNVGLGLPKKGRAQAVAGALADVDLAGWAKAWPLTLSGGQAQRASLARALVRRPELVLLDEPFGALDALTRLEMQSLVARLAAESGWTVVMVTHDVGEALRLADRVVVLDEGRVAMQVPVPGRRPRPIGFPGEAELSRILLERLGVPAGP</sequence>
<comment type="caution">
    <text evidence="8">The sequence shown here is derived from an EMBL/GenBank/DDBJ whole genome shotgun (WGS) entry which is preliminary data.</text>
</comment>
<dbReference type="RefSeq" id="WP_188549345.1">
    <property type="nucleotide sequence ID" value="NZ_BMFY01000002.1"/>
</dbReference>
<keyword evidence="6" id="KW-0472">Membrane</keyword>
<dbReference type="PROSITE" id="PS00211">
    <property type="entry name" value="ABC_TRANSPORTER_1"/>
    <property type="match status" value="1"/>
</dbReference>
<dbReference type="Gene3D" id="3.40.50.300">
    <property type="entry name" value="P-loop containing nucleotide triphosphate hydrolases"/>
    <property type="match status" value="1"/>
</dbReference>
<dbReference type="InterPro" id="IPR017871">
    <property type="entry name" value="ABC_transporter-like_CS"/>
</dbReference>
<evidence type="ECO:0000313" key="8">
    <source>
        <dbReference type="EMBL" id="GGA05223.1"/>
    </source>
</evidence>
<dbReference type="Proteomes" id="UP000616114">
    <property type="component" value="Unassembled WGS sequence"/>
</dbReference>
<keyword evidence="1" id="KW-0813">Transport</keyword>
<dbReference type="PANTHER" id="PTHR42788:SF17">
    <property type="entry name" value="ALIPHATIC SULFONATES IMPORT ATP-BINDING PROTEIN SSUB"/>
    <property type="match status" value="1"/>
</dbReference>
<dbReference type="InterPro" id="IPR050166">
    <property type="entry name" value="ABC_transporter_ATP-bind"/>
</dbReference>
<evidence type="ECO:0000256" key="3">
    <source>
        <dbReference type="ARBA" id="ARBA00022741"/>
    </source>
</evidence>
<dbReference type="Pfam" id="PF00005">
    <property type="entry name" value="ABC_tran"/>
    <property type="match status" value="1"/>
</dbReference>
<proteinExistence type="predicted"/>
<evidence type="ECO:0000259" key="7">
    <source>
        <dbReference type="PROSITE" id="PS50893"/>
    </source>
</evidence>
<reference evidence="8" key="1">
    <citation type="journal article" date="2014" name="Int. J. Syst. Evol. Microbiol.">
        <title>Complete genome sequence of Corynebacterium casei LMG S-19264T (=DSM 44701T), isolated from a smear-ripened cheese.</title>
        <authorList>
            <consortium name="US DOE Joint Genome Institute (JGI-PGF)"/>
            <person name="Walter F."/>
            <person name="Albersmeier A."/>
            <person name="Kalinowski J."/>
            <person name="Ruckert C."/>
        </authorList>
    </citation>
    <scope>NUCLEOTIDE SEQUENCE</scope>
    <source>
        <strain evidence="8">CGMCC 1.12785</strain>
    </source>
</reference>
<protein>
    <submittedName>
        <fullName evidence="8">Aliphatic sulfonate ABC transporter ATP-binding protein</fullName>
    </submittedName>
</protein>
<dbReference type="PANTHER" id="PTHR42788">
    <property type="entry name" value="TAURINE IMPORT ATP-BINDING PROTEIN-RELATED"/>
    <property type="match status" value="1"/>
</dbReference>
<dbReference type="SUPFAM" id="SSF52540">
    <property type="entry name" value="P-loop containing nucleoside triphosphate hydrolases"/>
    <property type="match status" value="1"/>
</dbReference>
<evidence type="ECO:0000256" key="4">
    <source>
        <dbReference type="ARBA" id="ARBA00022840"/>
    </source>
</evidence>
<dbReference type="InterPro" id="IPR003439">
    <property type="entry name" value="ABC_transporter-like_ATP-bd"/>
</dbReference>
<dbReference type="GO" id="GO:0005524">
    <property type="term" value="F:ATP binding"/>
    <property type="evidence" value="ECO:0007669"/>
    <property type="project" value="UniProtKB-KW"/>
</dbReference>
<feature type="domain" description="ABC transporter" evidence="7">
    <location>
        <begin position="6"/>
        <end position="220"/>
    </location>
</feature>